<reference evidence="3" key="1">
    <citation type="submission" date="2020-07" db="EMBL/GenBank/DDBJ databases">
        <title>The High-quality genome of the commercially important snow crab, Chionoecetes opilio.</title>
        <authorList>
            <person name="Jeong J.-H."/>
            <person name="Ryu S."/>
        </authorList>
    </citation>
    <scope>NUCLEOTIDE SEQUENCE</scope>
    <source>
        <strain evidence="3">MADBK_172401_WGS</strain>
        <tissue evidence="3">Digestive gland</tissue>
    </source>
</reference>
<dbReference type="EMBL" id="JACEEZ010005342">
    <property type="protein sequence ID" value="KAG0725712.1"/>
    <property type="molecule type" value="Genomic_DNA"/>
</dbReference>
<proteinExistence type="predicted"/>
<feature type="transmembrane region" description="Helical" evidence="1">
    <location>
        <begin position="167"/>
        <end position="186"/>
    </location>
</feature>
<accession>A0A8J4YEC5</accession>
<dbReference type="PANTHER" id="PTHR44825">
    <property type="match status" value="1"/>
</dbReference>
<evidence type="ECO:0000313" key="3">
    <source>
        <dbReference type="EMBL" id="KAG0725712.1"/>
    </source>
</evidence>
<dbReference type="PRINTS" id="PR00625">
    <property type="entry name" value="JDOMAIN"/>
</dbReference>
<dbReference type="CDD" id="cd06257">
    <property type="entry name" value="DnaJ"/>
    <property type="match status" value="1"/>
</dbReference>
<dbReference type="OrthoDB" id="6344572at2759"/>
<dbReference type="AlphaFoldDB" id="A0A8J4YEC5"/>
<feature type="domain" description="J" evidence="2">
    <location>
        <begin position="41"/>
        <end position="106"/>
    </location>
</feature>
<dbReference type="InterPro" id="IPR036869">
    <property type="entry name" value="J_dom_sf"/>
</dbReference>
<evidence type="ECO:0000259" key="2">
    <source>
        <dbReference type="PROSITE" id="PS50076"/>
    </source>
</evidence>
<dbReference type="PROSITE" id="PS50076">
    <property type="entry name" value="DNAJ_2"/>
    <property type="match status" value="1"/>
</dbReference>
<dbReference type="Gene3D" id="1.10.287.110">
    <property type="entry name" value="DnaJ domain"/>
    <property type="match status" value="1"/>
</dbReference>
<keyword evidence="1" id="KW-1133">Transmembrane helix</keyword>
<dbReference type="SUPFAM" id="SSF46565">
    <property type="entry name" value="Chaperone J-domain"/>
    <property type="match status" value="1"/>
</dbReference>
<organism evidence="3 4">
    <name type="scientific">Chionoecetes opilio</name>
    <name type="common">Atlantic snow crab</name>
    <name type="synonym">Cancer opilio</name>
    <dbReference type="NCBI Taxonomy" id="41210"/>
    <lineage>
        <taxon>Eukaryota</taxon>
        <taxon>Metazoa</taxon>
        <taxon>Ecdysozoa</taxon>
        <taxon>Arthropoda</taxon>
        <taxon>Crustacea</taxon>
        <taxon>Multicrustacea</taxon>
        <taxon>Malacostraca</taxon>
        <taxon>Eumalacostraca</taxon>
        <taxon>Eucarida</taxon>
        <taxon>Decapoda</taxon>
        <taxon>Pleocyemata</taxon>
        <taxon>Brachyura</taxon>
        <taxon>Eubrachyura</taxon>
        <taxon>Majoidea</taxon>
        <taxon>Majidae</taxon>
        <taxon>Chionoecetes</taxon>
    </lineage>
</organism>
<dbReference type="PANTHER" id="PTHR44825:SF1">
    <property type="entry name" value="DNAJ HOMOLOG SUBFAMILY C MEMBER 4"/>
    <property type="match status" value="1"/>
</dbReference>
<keyword evidence="4" id="KW-1185">Reference proteome</keyword>
<protein>
    <submittedName>
        <fullName evidence="3">DnaJ-like protein 60</fullName>
    </submittedName>
</protein>
<dbReference type="Proteomes" id="UP000770661">
    <property type="component" value="Unassembled WGS sequence"/>
</dbReference>
<dbReference type="InterPro" id="IPR001623">
    <property type="entry name" value="DnaJ_domain"/>
</dbReference>
<dbReference type="SMART" id="SM00271">
    <property type="entry name" value="DnaJ"/>
    <property type="match status" value="1"/>
</dbReference>
<evidence type="ECO:0000256" key="1">
    <source>
        <dbReference type="SAM" id="Phobius"/>
    </source>
</evidence>
<comment type="caution">
    <text evidence="3">The sequence shown here is derived from an EMBL/GenBank/DDBJ whole genome shotgun (WGS) entry which is preliminary data.</text>
</comment>
<keyword evidence="1" id="KW-0472">Membrane</keyword>
<evidence type="ECO:0000313" key="4">
    <source>
        <dbReference type="Proteomes" id="UP000770661"/>
    </source>
</evidence>
<dbReference type="InterPro" id="IPR052763">
    <property type="entry name" value="DnaJ_C4"/>
</dbReference>
<sequence length="238" mass="27058">MQTETLKQHVRLSRRLLLSRCGRLRCHHPHTLCTLRVPRQNHYDILGLKKDCTAVEVKDQFIRLSKECHPDTNPGSSECHQRFVAINAAYSVLNKPGLRQAYDSELQVQGRPGMQSYGDLRTNAPRGRVIFRDDSLWEHRDKAEFAGKEGQPYYGLKGVNKRSNSTIAAGAVVFMVVGAIIHFSLAKTSSDYTIKQLNLRDQVASQHHTQVRERAKVNGNELQMALLKQRTQEANKDK</sequence>
<dbReference type="Pfam" id="PF00226">
    <property type="entry name" value="DnaJ"/>
    <property type="match status" value="1"/>
</dbReference>
<name>A0A8J4YEC5_CHIOP</name>
<keyword evidence="1" id="KW-0812">Transmembrane</keyword>
<gene>
    <name evidence="3" type="primary">DnaJ-60</name>
    <name evidence="3" type="ORF">GWK47_038088</name>
</gene>